<dbReference type="PANTHER" id="PTHR21650">
    <property type="entry name" value="MEMBRALIN/KINETOCHORE PROTEIN NUF2"/>
    <property type="match status" value="1"/>
</dbReference>
<sequence length="68" mass="7830">MFEFNVTATFPAAPLLTVILALVGMEAIMSEFFNDTQTAFYIILIVWTADQYDAICSHTMITKRHWLR</sequence>
<dbReference type="PANTHER" id="PTHR21650:SF4">
    <property type="entry name" value="MEMBRALIN"/>
    <property type="match status" value="1"/>
</dbReference>
<organism evidence="2 3">
    <name type="scientific">Frankliniella occidentalis</name>
    <name type="common">Western flower thrips</name>
    <name type="synonym">Euthrips occidentalis</name>
    <dbReference type="NCBI Taxonomy" id="133901"/>
    <lineage>
        <taxon>Eukaryota</taxon>
        <taxon>Metazoa</taxon>
        <taxon>Ecdysozoa</taxon>
        <taxon>Arthropoda</taxon>
        <taxon>Hexapoda</taxon>
        <taxon>Insecta</taxon>
        <taxon>Pterygota</taxon>
        <taxon>Neoptera</taxon>
        <taxon>Paraneoptera</taxon>
        <taxon>Thysanoptera</taxon>
        <taxon>Terebrantia</taxon>
        <taxon>Thripoidea</taxon>
        <taxon>Thripidae</taxon>
        <taxon>Frankliniella</taxon>
    </lineage>
</organism>
<protein>
    <submittedName>
        <fullName evidence="3">Membralin-like</fullName>
    </submittedName>
</protein>
<dbReference type="GO" id="GO:0005783">
    <property type="term" value="C:endoplasmic reticulum"/>
    <property type="evidence" value="ECO:0007669"/>
    <property type="project" value="TreeGrafter"/>
</dbReference>
<dbReference type="Proteomes" id="UP000504606">
    <property type="component" value="Unplaced"/>
</dbReference>
<dbReference type="AlphaFoldDB" id="A0A9C6XV33"/>
<dbReference type="GeneID" id="127751865"/>
<dbReference type="Pfam" id="PF09746">
    <property type="entry name" value="Membralin"/>
    <property type="match status" value="1"/>
</dbReference>
<keyword evidence="1" id="KW-0472">Membrane</keyword>
<dbReference type="InterPro" id="IPR019144">
    <property type="entry name" value="Membralin"/>
</dbReference>
<dbReference type="KEGG" id="foc:127751865"/>
<gene>
    <name evidence="3" type="primary">LOC127751865</name>
</gene>
<feature type="transmembrane region" description="Helical" evidence="1">
    <location>
        <begin position="12"/>
        <end position="33"/>
    </location>
</feature>
<evidence type="ECO:0000313" key="3">
    <source>
        <dbReference type="RefSeq" id="XP_052132015.1"/>
    </source>
</evidence>
<dbReference type="RefSeq" id="XP_052132015.1">
    <property type="nucleotide sequence ID" value="XM_052276055.1"/>
</dbReference>
<feature type="transmembrane region" description="Helical" evidence="1">
    <location>
        <begin position="39"/>
        <end position="61"/>
    </location>
</feature>
<name>A0A9C6XV33_FRAOC</name>
<keyword evidence="1" id="KW-0812">Transmembrane</keyword>
<keyword evidence="2" id="KW-1185">Reference proteome</keyword>
<dbReference type="GO" id="GO:0034976">
    <property type="term" value="P:response to endoplasmic reticulum stress"/>
    <property type="evidence" value="ECO:0007669"/>
    <property type="project" value="TreeGrafter"/>
</dbReference>
<accession>A0A9C6XV33</accession>
<evidence type="ECO:0000313" key="2">
    <source>
        <dbReference type="Proteomes" id="UP000504606"/>
    </source>
</evidence>
<evidence type="ECO:0000256" key="1">
    <source>
        <dbReference type="SAM" id="Phobius"/>
    </source>
</evidence>
<reference evidence="3" key="1">
    <citation type="submission" date="2025-08" db="UniProtKB">
        <authorList>
            <consortium name="RefSeq"/>
        </authorList>
    </citation>
    <scope>IDENTIFICATION</scope>
    <source>
        <tissue evidence="3">Whole organism</tissue>
    </source>
</reference>
<dbReference type="OrthoDB" id="6779347at2759"/>
<dbReference type="GO" id="GO:1904294">
    <property type="term" value="P:positive regulation of ERAD pathway"/>
    <property type="evidence" value="ECO:0007669"/>
    <property type="project" value="TreeGrafter"/>
</dbReference>
<proteinExistence type="predicted"/>
<keyword evidence="1" id="KW-1133">Transmembrane helix</keyword>